<dbReference type="InterPro" id="IPR058243">
    <property type="entry name" value="Phage_VG64"/>
</dbReference>
<accession>A0A1C9LYW5</accession>
<dbReference type="PROSITE" id="PS51257">
    <property type="entry name" value="PROKAR_LIPOPROTEIN"/>
    <property type="match status" value="1"/>
</dbReference>
<reference evidence="1 2" key="1">
    <citation type="submission" date="2016-07" db="EMBL/GenBank/DDBJ databases">
        <authorList>
            <person name="Crews N.M."/>
            <person name="Broadbent M.R."/>
            <person name="Baker C.M."/>
            <person name="Li L."/>
            <person name="Squire M.C."/>
            <person name="Watkins H.A."/>
            <person name="Rinehart C.A."/>
            <person name="King R.A."/>
            <person name="Staples A.K."/>
            <person name="Rowland N.S."/>
            <person name="Gaffney B.L."/>
            <person name="Ball S.L."/>
            <person name="Garlena R.A."/>
            <person name="Russell D.A."/>
            <person name="Pope W.H."/>
            <person name="Jacobs-Sera D."/>
            <person name="Hendrix R.W."/>
            <person name="Hatfull G.F."/>
        </authorList>
    </citation>
    <scope>NUCLEOTIDE SEQUENCE [LARGE SCALE GENOMIC DNA]</scope>
</reference>
<dbReference type="Proteomes" id="UP000221721">
    <property type="component" value="Segment"/>
</dbReference>
<protein>
    <recommendedName>
        <fullName evidence="3">Lipoprotein</fullName>
    </recommendedName>
</protein>
<evidence type="ECO:0000313" key="2">
    <source>
        <dbReference type="Proteomes" id="UP000221721"/>
    </source>
</evidence>
<name>A0A1C9LYW5_9CAUD</name>
<dbReference type="EMBL" id="KX576638">
    <property type="protein sequence ID" value="AOQ28082.1"/>
    <property type="molecule type" value="Genomic_DNA"/>
</dbReference>
<organism evidence="1 2">
    <name type="scientific">Mycobacterium phage Gruunaga</name>
    <dbReference type="NCBI Taxonomy" id="1897770"/>
    <lineage>
        <taxon>Viruses</taxon>
        <taxon>Duplodnaviria</taxon>
        <taxon>Heunggongvirae</taxon>
        <taxon>Uroviricota</taxon>
        <taxon>Caudoviricetes</taxon>
        <taxon>Gladiatorvirus</taxon>
        <taxon>Gladiatorvirus gladiator</taxon>
    </lineage>
</organism>
<sequence>MKKLIATAVAGAALAVGLVGCSSDADVASDNLSKAADNFEIPRRIVFFNGITDKYLLEIAGYCSIAPDTASQKLDVTCKKNGQFKKHFLGLSDNVSYFVEQIEGANVSTDFYEVNFKPQSIVPDIELR</sequence>
<evidence type="ECO:0000313" key="1">
    <source>
        <dbReference type="EMBL" id="AOQ28082.1"/>
    </source>
</evidence>
<gene>
    <name evidence="1" type="ORF">SEA_GRUUNAGA_68</name>
</gene>
<evidence type="ECO:0008006" key="3">
    <source>
        <dbReference type="Google" id="ProtNLM"/>
    </source>
</evidence>
<dbReference type="Pfam" id="PF25682">
    <property type="entry name" value="Phage_VG64"/>
    <property type="match status" value="1"/>
</dbReference>
<proteinExistence type="predicted"/>